<dbReference type="InterPro" id="IPR039430">
    <property type="entry name" value="Thymidylate_kin-like_dom"/>
</dbReference>
<evidence type="ECO:0000256" key="9">
    <source>
        <dbReference type="ARBA" id="ARBA00029962"/>
    </source>
</evidence>
<dbReference type="InterPro" id="IPR018094">
    <property type="entry name" value="Thymidylate_kinase"/>
</dbReference>
<dbReference type="InterPro" id="IPR018095">
    <property type="entry name" value="Thymidylate_kin_CS"/>
</dbReference>
<evidence type="ECO:0000256" key="4">
    <source>
        <dbReference type="ARBA" id="ARBA00022679"/>
    </source>
</evidence>
<evidence type="ECO:0000313" key="14">
    <source>
        <dbReference type="Proteomes" id="UP000654004"/>
    </source>
</evidence>
<dbReference type="Pfam" id="PF02223">
    <property type="entry name" value="Thymidylate_kin"/>
    <property type="match status" value="1"/>
</dbReference>
<comment type="function">
    <text evidence="11">Phosphorylation of dTMP to form dTDP in both de novo and salvage pathways of dTTP synthesis.</text>
</comment>
<keyword evidence="5 11" id="KW-0545">Nucleotide biosynthesis</keyword>
<organism evidence="13 14">
    <name type="scientific">Shewanella ulleungensis</name>
    <dbReference type="NCBI Taxonomy" id="2282699"/>
    <lineage>
        <taxon>Bacteria</taxon>
        <taxon>Pseudomonadati</taxon>
        <taxon>Pseudomonadota</taxon>
        <taxon>Gammaproteobacteria</taxon>
        <taxon>Alteromonadales</taxon>
        <taxon>Shewanellaceae</taxon>
        <taxon>Shewanella</taxon>
    </lineage>
</organism>
<evidence type="ECO:0000256" key="10">
    <source>
        <dbReference type="ARBA" id="ARBA00048743"/>
    </source>
</evidence>
<dbReference type="Proteomes" id="UP000654004">
    <property type="component" value="Unassembled WGS sequence"/>
</dbReference>
<comment type="similarity">
    <text evidence="1 11">Belongs to the thymidylate kinase family.</text>
</comment>
<evidence type="ECO:0000256" key="1">
    <source>
        <dbReference type="ARBA" id="ARBA00009776"/>
    </source>
</evidence>
<dbReference type="GO" id="GO:0016301">
    <property type="term" value="F:kinase activity"/>
    <property type="evidence" value="ECO:0007669"/>
    <property type="project" value="UniProtKB-KW"/>
</dbReference>
<gene>
    <name evidence="11 13" type="primary">tmk</name>
    <name evidence="13" type="ORF">GCM10009410_01980</name>
</gene>
<evidence type="ECO:0000256" key="3">
    <source>
        <dbReference type="ARBA" id="ARBA00017144"/>
    </source>
</evidence>
<keyword evidence="14" id="KW-1185">Reference proteome</keyword>
<name>A0ABQ2QBS1_9GAMM</name>
<keyword evidence="7 11" id="KW-0418">Kinase</keyword>
<evidence type="ECO:0000256" key="6">
    <source>
        <dbReference type="ARBA" id="ARBA00022741"/>
    </source>
</evidence>
<evidence type="ECO:0000256" key="7">
    <source>
        <dbReference type="ARBA" id="ARBA00022777"/>
    </source>
</evidence>
<proteinExistence type="inferred from homology"/>
<dbReference type="HAMAP" id="MF_00165">
    <property type="entry name" value="Thymidylate_kinase"/>
    <property type="match status" value="1"/>
</dbReference>
<dbReference type="PANTHER" id="PTHR10344">
    <property type="entry name" value="THYMIDYLATE KINASE"/>
    <property type="match status" value="1"/>
</dbReference>
<dbReference type="PANTHER" id="PTHR10344:SF4">
    <property type="entry name" value="UMP-CMP KINASE 2, MITOCHONDRIAL"/>
    <property type="match status" value="1"/>
</dbReference>
<evidence type="ECO:0000259" key="12">
    <source>
        <dbReference type="Pfam" id="PF02223"/>
    </source>
</evidence>
<dbReference type="InterPro" id="IPR027417">
    <property type="entry name" value="P-loop_NTPase"/>
</dbReference>
<evidence type="ECO:0000256" key="2">
    <source>
        <dbReference type="ARBA" id="ARBA00012980"/>
    </source>
</evidence>
<keyword evidence="6 11" id="KW-0547">Nucleotide-binding</keyword>
<comment type="catalytic activity">
    <reaction evidence="10 11">
        <text>dTMP + ATP = dTDP + ADP</text>
        <dbReference type="Rhea" id="RHEA:13517"/>
        <dbReference type="ChEBI" id="CHEBI:30616"/>
        <dbReference type="ChEBI" id="CHEBI:58369"/>
        <dbReference type="ChEBI" id="CHEBI:63528"/>
        <dbReference type="ChEBI" id="CHEBI:456216"/>
        <dbReference type="EC" id="2.7.4.9"/>
    </reaction>
</comment>
<evidence type="ECO:0000256" key="5">
    <source>
        <dbReference type="ARBA" id="ARBA00022727"/>
    </source>
</evidence>
<evidence type="ECO:0000313" key="13">
    <source>
        <dbReference type="EMBL" id="GGP73922.1"/>
    </source>
</evidence>
<dbReference type="Gene3D" id="3.40.50.300">
    <property type="entry name" value="P-loop containing nucleotide triphosphate hydrolases"/>
    <property type="match status" value="1"/>
</dbReference>
<accession>A0ABQ2QBS1</accession>
<dbReference type="RefSeq" id="WP_188952486.1">
    <property type="nucleotide sequence ID" value="NZ_BMQW01000001.1"/>
</dbReference>
<dbReference type="CDD" id="cd01672">
    <property type="entry name" value="TMPK"/>
    <property type="match status" value="1"/>
</dbReference>
<reference evidence="14" key="1">
    <citation type="journal article" date="2019" name="Int. J. Syst. Evol. Microbiol.">
        <title>The Global Catalogue of Microorganisms (GCM) 10K type strain sequencing project: providing services to taxonomists for standard genome sequencing and annotation.</title>
        <authorList>
            <consortium name="The Broad Institute Genomics Platform"/>
            <consortium name="The Broad Institute Genome Sequencing Center for Infectious Disease"/>
            <person name="Wu L."/>
            <person name="Ma J."/>
        </authorList>
    </citation>
    <scope>NUCLEOTIDE SEQUENCE [LARGE SCALE GENOMIC DNA]</scope>
    <source>
        <strain evidence="14">JCM 32305</strain>
    </source>
</reference>
<protein>
    <recommendedName>
        <fullName evidence="3 11">Thymidylate kinase</fullName>
        <ecNumber evidence="2 11">2.7.4.9</ecNumber>
    </recommendedName>
    <alternativeName>
        <fullName evidence="9 11">dTMP kinase</fullName>
    </alternativeName>
</protein>
<dbReference type="NCBIfam" id="TIGR00041">
    <property type="entry name" value="DTMP_kinase"/>
    <property type="match status" value="1"/>
</dbReference>
<comment type="caution">
    <text evidence="13">The sequence shown here is derived from an EMBL/GenBank/DDBJ whole genome shotgun (WGS) entry which is preliminary data.</text>
</comment>
<dbReference type="EMBL" id="BMQW01000001">
    <property type="protein sequence ID" value="GGP73922.1"/>
    <property type="molecule type" value="Genomic_DNA"/>
</dbReference>
<dbReference type="PROSITE" id="PS01331">
    <property type="entry name" value="THYMIDYLATE_KINASE"/>
    <property type="match status" value="1"/>
</dbReference>
<evidence type="ECO:0000256" key="8">
    <source>
        <dbReference type="ARBA" id="ARBA00022840"/>
    </source>
</evidence>
<dbReference type="SUPFAM" id="SSF52540">
    <property type="entry name" value="P-loop containing nucleoside triphosphate hydrolases"/>
    <property type="match status" value="1"/>
</dbReference>
<sequence>MISETGKFIVIEGLEGAGKSSAITLVNDLIKQHTGHAPVCTREPGGTPLAEKMRDLVKIADETDPLCDEAECLLIYAARSQLIANVIKPALAKGQWVLGDRHNLSSLAYQGGGRGLMPLVKAVSDACLAGFTPNLTLYLDIEPKLGLTRAAKRGELDRIEQQAIDFFERARQTYLQLASQDDSIVVIDASQTMDKVHQDIRSQLLQRLPLLHNKD</sequence>
<feature type="domain" description="Thymidylate kinase-like" evidence="12">
    <location>
        <begin position="11"/>
        <end position="200"/>
    </location>
</feature>
<keyword evidence="8 11" id="KW-0067">ATP-binding</keyword>
<evidence type="ECO:0000256" key="11">
    <source>
        <dbReference type="HAMAP-Rule" id="MF_00165"/>
    </source>
</evidence>
<dbReference type="EC" id="2.7.4.9" evidence="2 11"/>
<keyword evidence="4 11" id="KW-0808">Transferase</keyword>
<feature type="binding site" evidence="11">
    <location>
        <begin position="13"/>
        <end position="20"/>
    </location>
    <ligand>
        <name>ATP</name>
        <dbReference type="ChEBI" id="CHEBI:30616"/>
    </ligand>
</feature>